<dbReference type="SMART" id="SM00481">
    <property type="entry name" value="POLIIIAc"/>
    <property type="match status" value="1"/>
</dbReference>
<dbReference type="GO" id="GO:0035312">
    <property type="term" value="F:5'-3' DNA exonuclease activity"/>
    <property type="evidence" value="ECO:0007669"/>
    <property type="project" value="TreeGrafter"/>
</dbReference>
<organism evidence="2 3">
    <name type="scientific">Halodesulfovibrio spirochaetisodalis</name>
    <dbReference type="NCBI Taxonomy" id="1560234"/>
    <lineage>
        <taxon>Bacteria</taxon>
        <taxon>Pseudomonadati</taxon>
        <taxon>Thermodesulfobacteriota</taxon>
        <taxon>Desulfovibrionia</taxon>
        <taxon>Desulfovibrionales</taxon>
        <taxon>Desulfovibrionaceae</taxon>
        <taxon>Halodesulfovibrio</taxon>
    </lineage>
</organism>
<evidence type="ECO:0000313" key="3">
    <source>
        <dbReference type="Proteomes" id="UP000091979"/>
    </source>
</evidence>
<dbReference type="AlphaFoldDB" id="A0A1B7XCA8"/>
<evidence type="ECO:0000313" key="2">
    <source>
        <dbReference type="EMBL" id="OBQ51507.1"/>
    </source>
</evidence>
<dbReference type="InterPro" id="IPR004013">
    <property type="entry name" value="PHP_dom"/>
</dbReference>
<dbReference type="Gene3D" id="3.20.20.140">
    <property type="entry name" value="Metal-dependent hydrolases"/>
    <property type="match status" value="1"/>
</dbReference>
<dbReference type="InterPro" id="IPR003141">
    <property type="entry name" value="Pol/His_phosphatase_N"/>
</dbReference>
<dbReference type="Pfam" id="PF02811">
    <property type="entry name" value="PHP"/>
    <property type="match status" value="1"/>
</dbReference>
<feature type="domain" description="Polymerase/histidinol phosphatase N-terminal" evidence="1">
    <location>
        <begin position="6"/>
        <end position="71"/>
    </location>
</feature>
<dbReference type="STRING" id="1560234.SP90_09870"/>
<dbReference type="InterPro" id="IPR016195">
    <property type="entry name" value="Pol/histidinol_Pase-like"/>
</dbReference>
<dbReference type="Proteomes" id="UP000091979">
    <property type="component" value="Unassembled WGS sequence"/>
</dbReference>
<evidence type="ECO:0000259" key="1">
    <source>
        <dbReference type="SMART" id="SM00481"/>
    </source>
</evidence>
<accession>A0A1B7XCA8</accession>
<keyword evidence="3" id="KW-1185">Reference proteome</keyword>
<dbReference type="EMBL" id="JXMS01000015">
    <property type="protein sequence ID" value="OBQ51507.1"/>
    <property type="molecule type" value="Genomic_DNA"/>
</dbReference>
<dbReference type="GO" id="GO:0004534">
    <property type="term" value="F:5'-3' RNA exonuclease activity"/>
    <property type="evidence" value="ECO:0007669"/>
    <property type="project" value="TreeGrafter"/>
</dbReference>
<dbReference type="SUPFAM" id="SSF89550">
    <property type="entry name" value="PHP domain-like"/>
    <property type="match status" value="1"/>
</dbReference>
<protein>
    <submittedName>
        <fullName evidence="2">Phosphotransferase</fullName>
    </submittedName>
</protein>
<sequence length="288" mass="31375">MARTYIDLHTHSTASDGSDSPEELIQLAKKSNVTTLALTDHDTVAGVEEAMETGKELGVDVIPGCELGVKTDFGEIHLIGLWLDPKAEKLQKVMGELREYRAERNKIIVEKLQALGMDITYDEVLKAAGEGSVGRPHIAQVLVKKKYFKSVKHVFEEMLCDGGKAYAPKKVLSPVEGVKLLKEEGATVSWAHMCIHGRSEEYLNDMIATLKPHGLDALEAYHSEHGDAATRLVVELATVHGLALTGGSDYHGAVKPNITLGRGKGGLYVPHSVLDNLKDLRRKQGLPV</sequence>
<dbReference type="PATRIC" id="fig|1560234.3.peg.808"/>
<proteinExistence type="predicted"/>
<reference evidence="2 3" key="1">
    <citation type="submission" date="2015-01" db="EMBL/GenBank/DDBJ databases">
        <title>Desulfovibrio sp. JC271 draft genome sequence.</title>
        <authorList>
            <person name="Shivani Y."/>
            <person name="Subhash Y."/>
            <person name="Sasikala C."/>
            <person name="Ramana C.V."/>
        </authorList>
    </citation>
    <scope>NUCLEOTIDE SEQUENCE [LARGE SCALE GENOMIC DNA]</scope>
    <source>
        <strain evidence="2 3">JC271</strain>
    </source>
</reference>
<keyword evidence="2" id="KW-0808">Transferase</keyword>
<name>A0A1B7XCA8_9BACT</name>
<gene>
    <name evidence="2" type="ORF">SP90_09870</name>
</gene>
<dbReference type="InterPro" id="IPR052018">
    <property type="entry name" value="PHP_domain"/>
</dbReference>
<comment type="caution">
    <text evidence="2">The sequence shown here is derived from an EMBL/GenBank/DDBJ whole genome shotgun (WGS) entry which is preliminary data.</text>
</comment>
<dbReference type="RefSeq" id="WP_066855206.1">
    <property type="nucleotide sequence ID" value="NZ_JXMS01000015.1"/>
</dbReference>
<dbReference type="PANTHER" id="PTHR42924">
    <property type="entry name" value="EXONUCLEASE"/>
    <property type="match status" value="1"/>
</dbReference>
<dbReference type="Gene3D" id="1.10.150.650">
    <property type="match status" value="1"/>
</dbReference>
<dbReference type="CDD" id="cd07438">
    <property type="entry name" value="PHP_HisPPase_AMP"/>
    <property type="match status" value="1"/>
</dbReference>
<dbReference type="PANTHER" id="PTHR42924:SF3">
    <property type="entry name" value="POLYMERASE_HISTIDINOL PHOSPHATASE N-TERMINAL DOMAIN-CONTAINING PROTEIN"/>
    <property type="match status" value="1"/>
</dbReference>
<dbReference type="OrthoDB" id="9804333at2"/>
<dbReference type="GO" id="GO:0016740">
    <property type="term" value="F:transferase activity"/>
    <property type="evidence" value="ECO:0007669"/>
    <property type="project" value="UniProtKB-KW"/>
</dbReference>